<dbReference type="AlphaFoldDB" id="A0A162BIR3"/>
<evidence type="ECO:0000313" key="2">
    <source>
        <dbReference type="EMBL" id="KZN16253.1"/>
    </source>
</evidence>
<dbReference type="Gene3D" id="2.60.40.2040">
    <property type="entry name" value="CFA/I fimbrial subunit E, pilin domain"/>
    <property type="match status" value="1"/>
</dbReference>
<keyword evidence="1" id="KW-0732">Signal</keyword>
<dbReference type="OrthoDB" id="7026515at2"/>
<accession>A0A162BIR3</accession>
<dbReference type="Proteomes" id="UP000076489">
    <property type="component" value="Unassembled WGS sequence"/>
</dbReference>
<name>A0A162BIR3_PSEFL</name>
<comment type="caution">
    <text evidence="2">The sequence shown here is derived from an EMBL/GenBank/DDBJ whole genome shotgun (WGS) entry which is preliminary data.</text>
</comment>
<reference evidence="2 3" key="2">
    <citation type="journal article" date="2018" name="Nature">
        <title>Mutant phenotypes for thousands of bacterial genes of unknown function.</title>
        <authorList>
            <person name="Price M.N."/>
            <person name="Wetmore K.M."/>
            <person name="Waters R.J."/>
            <person name="Callaghan M."/>
            <person name="Ray J."/>
            <person name="Liu H."/>
            <person name="Kuehl J.V."/>
            <person name="Melnyk R.A."/>
            <person name="Lamson J.S."/>
            <person name="Suh Y."/>
            <person name="Carlson H.K."/>
            <person name="Esquivel Z."/>
            <person name="Sadeeshkumar H."/>
            <person name="Chakraborty R."/>
            <person name="Zane G.M."/>
            <person name="Rubin B.E."/>
            <person name="Wall J.D."/>
            <person name="Visel A."/>
            <person name="Bristow J."/>
            <person name="Blow M.J."/>
            <person name="Arkin A.P."/>
            <person name="Deutschbauer A.M."/>
        </authorList>
    </citation>
    <scope>NUCLEOTIDE SEQUENCE [LARGE SCALE GENOMIC DNA]</scope>
    <source>
        <strain evidence="2 3">FW300-N1B4</strain>
    </source>
</reference>
<protein>
    <submittedName>
        <fullName evidence="2">Fimbrial assembly protein</fullName>
    </submittedName>
</protein>
<evidence type="ECO:0000313" key="3">
    <source>
        <dbReference type="Proteomes" id="UP000076489"/>
    </source>
</evidence>
<gene>
    <name evidence="2" type="ORF">A1D17_08830</name>
</gene>
<evidence type="ECO:0000256" key="1">
    <source>
        <dbReference type="SAM" id="SignalP"/>
    </source>
</evidence>
<dbReference type="RefSeq" id="WP_063341424.1">
    <property type="nucleotide sequence ID" value="NZ_LUKJ01000003.1"/>
</dbReference>
<feature type="chain" id="PRO_5007832372" evidence="1">
    <location>
        <begin position="25"/>
        <end position="164"/>
    </location>
</feature>
<proteinExistence type="predicted"/>
<organism evidence="2 3">
    <name type="scientific">Pseudomonas fluorescens</name>
    <dbReference type="NCBI Taxonomy" id="294"/>
    <lineage>
        <taxon>Bacteria</taxon>
        <taxon>Pseudomonadati</taxon>
        <taxon>Pseudomonadota</taxon>
        <taxon>Gammaproteobacteria</taxon>
        <taxon>Pseudomonadales</taxon>
        <taxon>Pseudomonadaceae</taxon>
        <taxon>Pseudomonas</taxon>
    </lineage>
</organism>
<sequence>MMFKKIAMTAPLAILALSSSVVFAAGEARHSISLIATVPENGFYVTPVDPDLVNKDQDMSPRTGSNTLTPLVGYFDVRNNNGSVHASVEGTPRLYGGANTIDLVVAFNDVVLTNTPQMVVGEQESDVNYRAPIRISAVGTNHPAGDYTGAVAVVYDAVPPIITQ</sequence>
<dbReference type="EMBL" id="LUKJ01000003">
    <property type="protein sequence ID" value="KZN16253.1"/>
    <property type="molecule type" value="Genomic_DNA"/>
</dbReference>
<feature type="signal peptide" evidence="1">
    <location>
        <begin position="1"/>
        <end position="24"/>
    </location>
</feature>
<reference evidence="3" key="1">
    <citation type="submission" date="2016-03" db="EMBL/GenBank/DDBJ databases">
        <authorList>
            <person name="Ray J."/>
            <person name="Price M."/>
            <person name="Deutschbauer A."/>
        </authorList>
    </citation>
    <scope>NUCLEOTIDE SEQUENCE [LARGE SCALE GENOMIC DNA]</scope>
    <source>
        <strain evidence="3">FW300-N1B4</strain>
    </source>
</reference>